<dbReference type="Proteomes" id="UP000008840">
    <property type="component" value="Chromosome"/>
</dbReference>
<name>B2FKA9_STRMK</name>
<organism evidence="2 3">
    <name type="scientific">Stenotrophomonas maltophilia (strain K279a)</name>
    <dbReference type="NCBI Taxonomy" id="522373"/>
    <lineage>
        <taxon>Bacteria</taxon>
        <taxon>Pseudomonadati</taxon>
        <taxon>Pseudomonadota</taxon>
        <taxon>Gammaproteobacteria</taxon>
        <taxon>Lysobacterales</taxon>
        <taxon>Lysobacteraceae</taxon>
        <taxon>Stenotrophomonas</taxon>
        <taxon>Stenotrophomonas maltophilia group</taxon>
    </lineage>
</organism>
<dbReference type="HOGENOM" id="CLU_2810648_0_0_6"/>
<dbReference type="KEGG" id="sml:Smlt3056"/>
<evidence type="ECO:0000313" key="2">
    <source>
        <dbReference type="EMBL" id="CAQ46505.1"/>
    </source>
</evidence>
<dbReference type="RefSeq" id="WP_012480686.1">
    <property type="nucleotide sequence ID" value="NC_010943.1"/>
</dbReference>
<reference evidence="2 3" key="1">
    <citation type="journal article" date="2008" name="Genome Biol.">
        <title>The complete genome, comparative and functional analysis of Stenotrophomonas maltophilia reveals an organism heavily shielded by drug resistance determinants.</title>
        <authorList>
            <person name="Crossman L.C."/>
            <person name="Gould V.C."/>
            <person name="Dow J.M."/>
            <person name="Vernikos G.S."/>
            <person name="Okazaki A."/>
            <person name="Sebaihia M."/>
            <person name="Saunders D."/>
            <person name="Arrowsmith C."/>
            <person name="Carver T."/>
            <person name="Peters N."/>
            <person name="Adlem E."/>
            <person name="Kerhornou A."/>
            <person name="Lord A."/>
            <person name="Murphy L."/>
            <person name="Seeger K."/>
            <person name="Squares R."/>
            <person name="Rutter S."/>
            <person name="Quail M.A."/>
            <person name="Rajandream M.A."/>
            <person name="Harris D."/>
            <person name="Churcher C."/>
            <person name="Bentley S.D."/>
            <person name="Parkhill J."/>
            <person name="Thomson N.R."/>
            <person name="Avison M.B."/>
        </authorList>
    </citation>
    <scope>NUCLEOTIDE SEQUENCE [LARGE SCALE GENOMIC DNA]</scope>
    <source>
        <strain evidence="2 3">K279a</strain>
    </source>
</reference>
<dbReference type="EMBL" id="AM743169">
    <property type="protein sequence ID" value="CAQ46505.1"/>
    <property type="molecule type" value="Genomic_DNA"/>
</dbReference>
<feature type="transmembrane region" description="Helical" evidence="1">
    <location>
        <begin position="12"/>
        <end position="37"/>
    </location>
</feature>
<keyword evidence="1" id="KW-0472">Membrane</keyword>
<gene>
    <name evidence="2" type="ordered locus">Smlt3056</name>
</gene>
<evidence type="ECO:0000256" key="1">
    <source>
        <dbReference type="SAM" id="Phobius"/>
    </source>
</evidence>
<proteinExistence type="predicted"/>
<feature type="transmembrane region" description="Helical" evidence="1">
    <location>
        <begin position="43"/>
        <end position="62"/>
    </location>
</feature>
<dbReference type="EnsemblBacteria" id="CAQ46505">
    <property type="protein sequence ID" value="CAQ46505"/>
    <property type="gene ID" value="Smlt3056"/>
</dbReference>
<accession>B2FKA9</accession>
<sequence>MSTLFNALKDFAFENAVPLLTGLFLLIAAFATAVLAYPPAVPVLLKVMAIAAVGFVTIGVVVQSSFR</sequence>
<evidence type="ECO:0000313" key="3">
    <source>
        <dbReference type="Proteomes" id="UP000008840"/>
    </source>
</evidence>
<keyword evidence="3" id="KW-1185">Reference proteome</keyword>
<keyword evidence="1 2" id="KW-0812">Transmembrane</keyword>
<dbReference type="AlphaFoldDB" id="B2FKA9"/>
<keyword evidence="1" id="KW-1133">Transmembrane helix</keyword>
<protein>
    <submittedName>
        <fullName evidence="2">Transmembrane protein</fullName>
    </submittedName>
</protein>